<dbReference type="RefSeq" id="XP_056497185.1">
    <property type="nucleotide sequence ID" value="XM_056647420.1"/>
</dbReference>
<sequence length="477" mass="54045">ESEMASVSSIVKLGSLIAGLVNDFESFPKEFEEHFTADSLEVIHNAMAVLMANYGYTEEEAKNILKEEILSLERKMLDEYDAWKSSPSFKSDDMRRYMALCILGAGGACHVQANSPRYHGIQLSTTAEDRAKLVGRNETNYKLHGYPSPALYKHNAETPSRRTEIVGEGEGDILAPFERAPAEQICMAPYEYTRSMPGKKTIGNFIESIRSWLDLPDHSASVIERVASMLFHSSLMIDDIEDESMLRRGKPAAHLVFGKSQTVNSATYLYARATRELNQLQKPECSKAFLDELETLALGQALDLYWKFQEKCPTTREYFTMIDNKTGGFFRMALRLMEIESNVEPCPDLMYLVTLLGRYYQIRDDYMNLTSDEYTGTKGYCEDLSEGKFSFPLVHALQHSPVADQIRGLLFHRENGGDLSLEMKEYIVSVMRDAGSLSHARDTAMLLFDALMETLERVEAKLGPNKRLKALLLWLKM</sequence>
<keyword evidence="2 5" id="KW-0808">Transferase</keyword>
<dbReference type="InterPro" id="IPR008949">
    <property type="entry name" value="Isoprenoid_synthase_dom_sf"/>
</dbReference>
<protein>
    <submittedName>
        <fullName evidence="6">Terpenoid synthase</fullName>
    </submittedName>
</protein>
<dbReference type="Gene3D" id="1.10.600.10">
    <property type="entry name" value="Farnesyl Diphosphate Synthase"/>
    <property type="match status" value="2"/>
</dbReference>
<dbReference type="InterPro" id="IPR033749">
    <property type="entry name" value="Polyprenyl_synt_CS"/>
</dbReference>
<dbReference type="SUPFAM" id="SSF48576">
    <property type="entry name" value="Terpenoid synthases"/>
    <property type="match status" value="2"/>
</dbReference>
<dbReference type="PROSITE" id="PS00444">
    <property type="entry name" value="POLYPRENYL_SYNTHASE_2"/>
    <property type="match status" value="1"/>
</dbReference>
<name>A0A9W9NLP7_PENCI</name>
<dbReference type="Pfam" id="PF00348">
    <property type="entry name" value="polyprenyl_synt"/>
    <property type="match status" value="1"/>
</dbReference>
<dbReference type="PANTHER" id="PTHR12001:SF44">
    <property type="entry name" value="GERANYLGERANYL PYROPHOSPHATE SYNTHASE"/>
    <property type="match status" value="1"/>
</dbReference>
<dbReference type="GO" id="GO:0008299">
    <property type="term" value="P:isoprenoid biosynthetic process"/>
    <property type="evidence" value="ECO:0007669"/>
    <property type="project" value="InterPro"/>
</dbReference>
<feature type="non-terminal residue" evidence="6">
    <location>
        <position position="477"/>
    </location>
</feature>
<reference evidence="6" key="2">
    <citation type="journal article" date="2023" name="IMA Fungus">
        <title>Comparative genomic study of the Penicillium genus elucidates a diverse pangenome and 15 lateral gene transfer events.</title>
        <authorList>
            <person name="Petersen C."/>
            <person name="Sorensen T."/>
            <person name="Nielsen M.R."/>
            <person name="Sondergaard T.E."/>
            <person name="Sorensen J.L."/>
            <person name="Fitzpatrick D.A."/>
            <person name="Frisvad J.C."/>
            <person name="Nielsen K.L."/>
        </authorList>
    </citation>
    <scope>NUCLEOTIDE SEQUENCE</scope>
    <source>
        <strain evidence="6">IBT 23319</strain>
    </source>
</reference>
<evidence type="ECO:0000313" key="7">
    <source>
        <dbReference type="Proteomes" id="UP001147733"/>
    </source>
</evidence>
<dbReference type="GO" id="GO:0046165">
    <property type="term" value="P:alcohol biosynthetic process"/>
    <property type="evidence" value="ECO:0007669"/>
    <property type="project" value="UniProtKB-ARBA"/>
</dbReference>
<evidence type="ECO:0000313" key="6">
    <source>
        <dbReference type="EMBL" id="KAJ5222262.1"/>
    </source>
</evidence>
<dbReference type="SFLD" id="SFLDS00005">
    <property type="entry name" value="Isoprenoid_Synthase_Type_I"/>
    <property type="match status" value="1"/>
</dbReference>
<dbReference type="AlphaFoldDB" id="A0A9W9NLP7"/>
<dbReference type="InterPro" id="IPR000092">
    <property type="entry name" value="Polyprenyl_synt"/>
</dbReference>
<keyword evidence="7" id="KW-1185">Reference proteome</keyword>
<proteinExistence type="inferred from homology"/>
<dbReference type="EMBL" id="JAPQKT010000008">
    <property type="protein sequence ID" value="KAJ5222262.1"/>
    <property type="molecule type" value="Genomic_DNA"/>
</dbReference>
<evidence type="ECO:0000256" key="5">
    <source>
        <dbReference type="RuleBase" id="RU004466"/>
    </source>
</evidence>
<dbReference type="GO" id="GO:0043386">
    <property type="term" value="P:mycotoxin biosynthetic process"/>
    <property type="evidence" value="ECO:0007669"/>
    <property type="project" value="UniProtKB-ARBA"/>
</dbReference>
<dbReference type="GO" id="GO:0046872">
    <property type="term" value="F:metal ion binding"/>
    <property type="evidence" value="ECO:0007669"/>
    <property type="project" value="UniProtKB-KW"/>
</dbReference>
<comment type="similarity">
    <text evidence="5">Belongs to the FPP/GGPP synthase family.</text>
</comment>
<comment type="caution">
    <text evidence="6">The sequence shown here is derived from an EMBL/GenBank/DDBJ whole genome shotgun (WGS) entry which is preliminary data.</text>
</comment>
<evidence type="ECO:0000256" key="4">
    <source>
        <dbReference type="ARBA" id="ARBA00022842"/>
    </source>
</evidence>
<dbReference type="Pfam" id="PF19086">
    <property type="entry name" value="Terpene_syn_C_2"/>
    <property type="match status" value="1"/>
</dbReference>
<dbReference type="PROSITE" id="PS00723">
    <property type="entry name" value="POLYPRENYL_SYNTHASE_1"/>
    <property type="match status" value="1"/>
</dbReference>
<evidence type="ECO:0000256" key="3">
    <source>
        <dbReference type="ARBA" id="ARBA00022723"/>
    </source>
</evidence>
<keyword evidence="4" id="KW-0460">Magnesium</keyword>
<dbReference type="OrthoDB" id="6921389at2759"/>
<evidence type="ECO:0000256" key="1">
    <source>
        <dbReference type="ARBA" id="ARBA00005179"/>
    </source>
</evidence>
<evidence type="ECO:0000256" key="2">
    <source>
        <dbReference type="ARBA" id="ARBA00022679"/>
    </source>
</evidence>
<dbReference type="PANTHER" id="PTHR12001">
    <property type="entry name" value="GERANYLGERANYL PYROPHOSPHATE SYNTHASE"/>
    <property type="match status" value="1"/>
</dbReference>
<reference evidence="6" key="1">
    <citation type="submission" date="2022-11" db="EMBL/GenBank/DDBJ databases">
        <authorList>
            <person name="Petersen C."/>
        </authorList>
    </citation>
    <scope>NUCLEOTIDE SEQUENCE</scope>
    <source>
        <strain evidence="6">IBT 23319</strain>
    </source>
</reference>
<keyword evidence="3" id="KW-0479">Metal-binding</keyword>
<comment type="pathway">
    <text evidence="1">Secondary metabolite biosynthesis.</text>
</comment>
<dbReference type="GO" id="GO:0004659">
    <property type="term" value="F:prenyltransferase activity"/>
    <property type="evidence" value="ECO:0007669"/>
    <property type="project" value="InterPro"/>
</dbReference>
<gene>
    <name evidence="6" type="ORF">N7469_008502</name>
</gene>
<dbReference type="Proteomes" id="UP001147733">
    <property type="component" value="Unassembled WGS sequence"/>
</dbReference>
<dbReference type="GeneID" id="81386587"/>
<accession>A0A9W9NLP7</accession>
<organism evidence="6 7">
    <name type="scientific">Penicillium citrinum</name>
    <dbReference type="NCBI Taxonomy" id="5077"/>
    <lineage>
        <taxon>Eukaryota</taxon>
        <taxon>Fungi</taxon>
        <taxon>Dikarya</taxon>
        <taxon>Ascomycota</taxon>
        <taxon>Pezizomycotina</taxon>
        <taxon>Eurotiomycetes</taxon>
        <taxon>Eurotiomycetidae</taxon>
        <taxon>Eurotiales</taxon>
        <taxon>Aspergillaceae</taxon>
        <taxon>Penicillium</taxon>
    </lineage>
</organism>